<dbReference type="GO" id="GO:0016020">
    <property type="term" value="C:membrane"/>
    <property type="evidence" value="ECO:0007669"/>
    <property type="project" value="UniProtKB-SubCell"/>
</dbReference>
<organism evidence="3 4">
    <name type="scientific">Haemaphysalis longicornis</name>
    <name type="common">Bush tick</name>
    <dbReference type="NCBI Taxonomy" id="44386"/>
    <lineage>
        <taxon>Eukaryota</taxon>
        <taxon>Metazoa</taxon>
        <taxon>Ecdysozoa</taxon>
        <taxon>Arthropoda</taxon>
        <taxon>Chelicerata</taxon>
        <taxon>Arachnida</taxon>
        <taxon>Acari</taxon>
        <taxon>Parasitiformes</taxon>
        <taxon>Ixodida</taxon>
        <taxon>Ixodoidea</taxon>
        <taxon>Ixodidae</taxon>
        <taxon>Haemaphysalinae</taxon>
        <taxon>Haemaphysalis</taxon>
    </lineage>
</organism>
<dbReference type="CDD" id="cd00110">
    <property type="entry name" value="LamG"/>
    <property type="match status" value="1"/>
</dbReference>
<gene>
    <name evidence="3" type="ORF">HPB48_002463</name>
</gene>
<comment type="caution">
    <text evidence="3">The sequence shown here is derived from an EMBL/GenBank/DDBJ whole genome shotgun (WGS) entry which is preliminary data.</text>
</comment>
<dbReference type="InterPro" id="IPR013320">
    <property type="entry name" value="ConA-like_dom_sf"/>
</dbReference>
<dbReference type="SMART" id="SM00282">
    <property type="entry name" value="LamG"/>
    <property type="match status" value="1"/>
</dbReference>
<evidence type="ECO:0000313" key="3">
    <source>
        <dbReference type="EMBL" id="KAH9366948.1"/>
    </source>
</evidence>
<dbReference type="Pfam" id="PF02210">
    <property type="entry name" value="Laminin_G_2"/>
    <property type="match status" value="1"/>
</dbReference>
<dbReference type="PANTHER" id="PTHR15036:SF85">
    <property type="entry name" value="SP2353, ISOFORM A"/>
    <property type="match status" value="1"/>
</dbReference>
<evidence type="ECO:0000259" key="2">
    <source>
        <dbReference type="PROSITE" id="PS50025"/>
    </source>
</evidence>
<protein>
    <recommendedName>
        <fullName evidence="2">Laminin G domain-containing protein</fullName>
    </recommendedName>
</protein>
<proteinExistence type="predicted"/>
<reference evidence="3 4" key="1">
    <citation type="journal article" date="2020" name="Cell">
        <title>Large-Scale Comparative Analyses of Tick Genomes Elucidate Their Genetic Diversity and Vector Capacities.</title>
        <authorList>
            <consortium name="Tick Genome and Microbiome Consortium (TIGMIC)"/>
            <person name="Jia N."/>
            <person name="Wang J."/>
            <person name="Shi W."/>
            <person name="Du L."/>
            <person name="Sun Y."/>
            <person name="Zhan W."/>
            <person name="Jiang J.F."/>
            <person name="Wang Q."/>
            <person name="Zhang B."/>
            <person name="Ji P."/>
            <person name="Bell-Sakyi L."/>
            <person name="Cui X.M."/>
            <person name="Yuan T.T."/>
            <person name="Jiang B.G."/>
            <person name="Yang W.F."/>
            <person name="Lam T.T."/>
            <person name="Chang Q.C."/>
            <person name="Ding S.J."/>
            <person name="Wang X.J."/>
            <person name="Zhu J.G."/>
            <person name="Ruan X.D."/>
            <person name="Zhao L."/>
            <person name="Wei J.T."/>
            <person name="Ye R.Z."/>
            <person name="Que T.C."/>
            <person name="Du C.H."/>
            <person name="Zhou Y.H."/>
            <person name="Cheng J.X."/>
            <person name="Dai P.F."/>
            <person name="Guo W.B."/>
            <person name="Han X.H."/>
            <person name="Huang E.J."/>
            <person name="Li L.F."/>
            <person name="Wei W."/>
            <person name="Gao Y.C."/>
            <person name="Liu J.Z."/>
            <person name="Shao H.Z."/>
            <person name="Wang X."/>
            <person name="Wang C.C."/>
            <person name="Yang T.C."/>
            <person name="Huo Q.B."/>
            <person name="Li W."/>
            <person name="Chen H.Y."/>
            <person name="Chen S.E."/>
            <person name="Zhou L.G."/>
            <person name="Ni X.B."/>
            <person name="Tian J.H."/>
            <person name="Sheng Y."/>
            <person name="Liu T."/>
            <person name="Pan Y.S."/>
            <person name="Xia L.Y."/>
            <person name="Li J."/>
            <person name="Zhao F."/>
            <person name="Cao W.C."/>
        </authorList>
    </citation>
    <scope>NUCLEOTIDE SEQUENCE [LARGE SCALE GENOMIC DNA]</scope>
    <source>
        <strain evidence="3">HaeL-2018</strain>
    </source>
</reference>
<dbReference type="Gene3D" id="2.60.120.200">
    <property type="match status" value="1"/>
</dbReference>
<dbReference type="PANTHER" id="PTHR15036">
    <property type="entry name" value="PIKACHURIN-LIKE PROTEIN"/>
    <property type="match status" value="1"/>
</dbReference>
<dbReference type="VEuPathDB" id="VectorBase:HLOH_061082"/>
<dbReference type="InterPro" id="IPR050372">
    <property type="entry name" value="Neurexin-related_CASP"/>
</dbReference>
<dbReference type="OMA" id="RWHRASM"/>
<sequence>MSSSSDYLSLGLEKGLLTLRFNLGSGEAQLSWNTTRVDDGRWHRASMSRSRQLATLALDGASPVAVTSPGRLRQLNVRSGLYVGELLSLEVLNDAKKLESNPAFLRRVCNDS</sequence>
<dbReference type="OrthoDB" id="6515763at2759"/>
<dbReference type="InterPro" id="IPR001791">
    <property type="entry name" value="Laminin_G"/>
</dbReference>
<dbReference type="SUPFAM" id="SSF49899">
    <property type="entry name" value="Concanavalin A-like lectins/glucanases"/>
    <property type="match status" value="1"/>
</dbReference>
<keyword evidence="4" id="KW-1185">Reference proteome</keyword>
<name>A0A9J6FY30_HAELO</name>
<feature type="domain" description="Laminin G" evidence="2">
    <location>
        <begin position="1"/>
        <end position="112"/>
    </location>
</feature>
<evidence type="ECO:0000313" key="4">
    <source>
        <dbReference type="Proteomes" id="UP000821853"/>
    </source>
</evidence>
<dbReference type="EMBL" id="JABSTR010000004">
    <property type="protein sequence ID" value="KAH9366948.1"/>
    <property type="molecule type" value="Genomic_DNA"/>
</dbReference>
<dbReference type="Proteomes" id="UP000821853">
    <property type="component" value="Chromosome 2"/>
</dbReference>
<dbReference type="PROSITE" id="PS50025">
    <property type="entry name" value="LAM_G_DOMAIN"/>
    <property type="match status" value="1"/>
</dbReference>
<dbReference type="AlphaFoldDB" id="A0A9J6FY30"/>
<evidence type="ECO:0000256" key="1">
    <source>
        <dbReference type="PROSITE-ProRule" id="PRU00122"/>
    </source>
</evidence>
<comment type="caution">
    <text evidence="1">Lacks conserved residue(s) required for the propagation of feature annotation.</text>
</comment>
<accession>A0A9J6FY30</accession>